<dbReference type="Proteomes" id="UP000177579">
    <property type="component" value="Unassembled WGS sequence"/>
</dbReference>
<dbReference type="EMBL" id="MFGO01000038">
    <property type="protein sequence ID" value="OGF40038.1"/>
    <property type="molecule type" value="Genomic_DNA"/>
</dbReference>
<comment type="caution">
    <text evidence="1">The sequence shown here is derived from an EMBL/GenBank/DDBJ whole genome shotgun (WGS) entry which is preliminary data.</text>
</comment>
<name>A0A1F5TM86_9BACT</name>
<dbReference type="AlphaFoldDB" id="A0A1F5TM86"/>
<gene>
    <name evidence="1" type="ORF">A2531_07495</name>
</gene>
<protein>
    <submittedName>
        <fullName evidence="1">Uncharacterized protein</fullName>
    </submittedName>
</protein>
<accession>A0A1F5TM86</accession>
<evidence type="ECO:0000313" key="2">
    <source>
        <dbReference type="Proteomes" id="UP000177579"/>
    </source>
</evidence>
<sequence length="82" mass="9746">MREDLVFRTREGDIIQFKDGENSKKHFRIIENNESPIPACIEIYTKSKILAVELRFNIHNFLWEKTEQEPISLAPYQLVKIL</sequence>
<proteinExistence type="predicted"/>
<organism evidence="1 2">
    <name type="scientific">Candidatus Falkowbacteria bacterium RIFOXYD2_FULL_34_120</name>
    <dbReference type="NCBI Taxonomy" id="1798007"/>
    <lineage>
        <taxon>Bacteria</taxon>
        <taxon>Candidatus Falkowiibacteriota</taxon>
    </lineage>
</organism>
<evidence type="ECO:0000313" key="1">
    <source>
        <dbReference type="EMBL" id="OGF40038.1"/>
    </source>
</evidence>
<reference evidence="1 2" key="1">
    <citation type="journal article" date="2016" name="Nat. Commun.">
        <title>Thousands of microbial genomes shed light on interconnected biogeochemical processes in an aquifer system.</title>
        <authorList>
            <person name="Anantharaman K."/>
            <person name="Brown C.T."/>
            <person name="Hug L.A."/>
            <person name="Sharon I."/>
            <person name="Castelle C.J."/>
            <person name="Probst A.J."/>
            <person name="Thomas B.C."/>
            <person name="Singh A."/>
            <person name="Wilkins M.J."/>
            <person name="Karaoz U."/>
            <person name="Brodie E.L."/>
            <person name="Williams K.H."/>
            <person name="Hubbard S.S."/>
            <person name="Banfield J.F."/>
        </authorList>
    </citation>
    <scope>NUCLEOTIDE SEQUENCE [LARGE SCALE GENOMIC DNA]</scope>
</reference>